<dbReference type="PANTHER" id="PTHR43963">
    <property type="entry name" value="CARBONYL REDUCTASE 1-RELATED"/>
    <property type="match status" value="1"/>
</dbReference>
<sequence>MSEKIAVVTGSNKGVGYAIVMGLCERFKGTVYLTARYEENGKDAIAKLKKLGYQPLFHQLDITDQTSVNKFKKHIQTTHGGLDLLINNAGILFPMDAVESFAEQAEKMVAVNYFGTLRVCEALFPLLRNNAKVVNISSSAGHLYRIPSASVRDKFRDFGLTIPKLNEIMENFVMDAKENKAQQEGWGNPPHCAYVISKVGASALTIIQQGLFNHEIPNRNISVNHVHPGLVKTDLNSNGNLTIEQGARAPLYVALDANFKGKYVWSNCQIVDWYRQPTPASIILLKIYVYFGVNLKIKFEL</sequence>
<keyword evidence="5" id="KW-1185">Reference proteome</keyword>
<keyword evidence="2" id="KW-0521">NADP</keyword>
<proteinExistence type="inferred from homology"/>
<dbReference type="Proteomes" id="UP001162156">
    <property type="component" value="Unassembled WGS sequence"/>
</dbReference>
<evidence type="ECO:0000256" key="2">
    <source>
        <dbReference type="ARBA" id="ARBA00022857"/>
    </source>
</evidence>
<dbReference type="PRINTS" id="PR00081">
    <property type="entry name" value="GDHRDH"/>
</dbReference>
<organism evidence="4 5">
    <name type="scientific">Rhamnusium bicolor</name>
    <dbReference type="NCBI Taxonomy" id="1586634"/>
    <lineage>
        <taxon>Eukaryota</taxon>
        <taxon>Metazoa</taxon>
        <taxon>Ecdysozoa</taxon>
        <taxon>Arthropoda</taxon>
        <taxon>Hexapoda</taxon>
        <taxon>Insecta</taxon>
        <taxon>Pterygota</taxon>
        <taxon>Neoptera</taxon>
        <taxon>Endopterygota</taxon>
        <taxon>Coleoptera</taxon>
        <taxon>Polyphaga</taxon>
        <taxon>Cucujiformia</taxon>
        <taxon>Chrysomeloidea</taxon>
        <taxon>Cerambycidae</taxon>
        <taxon>Lepturinae</taxon>
        <taxon>Rhagiini</taxon>
        <taxon>Rhamnusium</taxon>
    </lineage>
</organism>
<gene>
    <name evidence="4" type="ORF">NQ314_010727</name>
</gene>
<dbReference type="SUPFAM" id="SSF51735">
    <property type="entry name" value="NAD(P)-binding Rossmann-fold domains"/>
    <property type="match status" value="1"/>
</dbReference>
<accession>A0AAV8XPN0</accession>
<keyword evidence="3" id="KW-0560">Oxidoreductase</keyword>
<dbReference type="EMBL" id="JANEYF010002988">
    <property type="protein sequence ID" value="KAJ8940430.1"/>
    <property type="molecule type" value="Genomic_DNA"/>
</dbReference>
<dbReference type="Pfam" id="PF00106">
    <property type="entry name" value="adh_short"/>
    <property type="match status" value="1"/>
</dbReference>
<evidence type="ECO:0000256" key="1">
    <source>
        <dbReference type="ARBA" id="ARBA00006484"/>
    </source>
</evidence>
<dbReference type="PANTHER" id="PTHR43963:SF4">
    <property type="entry name" value="CARBONYL REDUCTASE (NADPH)"/>
    <property type="match status" value="1"/>
</dbReference>
<dbReference type="InterPro" id="IPR002347">
    <property type="entry name" value="SDR_fam"/>
</dbReference>
<comment type="similarity">
    <text evidence="1">Belongs to the short-chain dehydrogenases/reductases (SDR) family.</text>
</comment>
<dbReference type="PROSITE" id="PS00061">
    <property type="entry name" value="ADH_SHORT"/>
    <property type="match status" value="1"/>
</dbReference>
<evidence type="ECO:0000313" key="4">
    <source>
        <dbReference type="EMBL" id="KAJ8940430.1"/>
    </source>
</evidence>
<name>A0AAV8XPN0_9CUCU</name>
<evidence type="ECO:0000256" key="3">
    <source>
        <dbReference type="ARBA" id="ARBA00023002"/>
    </source>
</evidence>
<dbReference type="GO" id="GO:0004090">
    <property type="term" value="F:carbonyl reductase (NADPH) activity"/>
    <property type="evidence" value="ECO:0007669"/>
    <property type="project" value="TreeGrafter"/>
</dbReference>
<dbReference type="Gene3D" id="3.40.50.720">
    <property type="entry name" value="NAD(P)-binding Rossmann-like Domain"/>
    <property type="match status" value="1"/>
</dbReference>
<comment type="caution">
    <text evidence="4">The sequence shown here is derived from an EMBL/GenBank/DDBJ whole genome shotgun (WGS) entry which is preliminary data.</text>
</comment>
<reference evidence="4" key="1">
    <citation type="journal article" date="2023" name="Insect Mol. Biol.">
        <title>Genome sequencing provides insights into the evolution of gene families encoding plant cell wall-degrading enzymes in longhorned beetles.</title>
        <authorList>
            <person name="Shin N.R."/>
            <person name="Okamura Y."/>
            <person name="Kirsch R."/>
            <person name="Pauchet Y."/>
        </authorList>
    </citation>
    <scope>NUCLEOTIDE SEQUENCE</scope>
    <source>
        <strain evidence="4">RBIC_L_NR</strain>
    </source>
</reference>
<dbReference type="AlphaFoldDB" id="A0AAV8XPN0"/>
<dbReference type="InterPro" id="IPR020904">
    <property type="entry name" value="Sc_DH/Rdtase_CS"/>
</dbReference>
<evidence type="ECO:0000313" key="5">
    <source>
        <dbReference type="Proteomes" id="UP001162156"/>
    </source>
</evidence>
<protein>
    <submittedName>
        <fullName evidence="4">Uncharacterized protein</fullName>
    </submittedName>
</protein>
<dbReference type="InterPro" id="IPR036291">
    <property type="entry name" value="NAD(P)-bd_dom_sf"/>
</dbReference>